<evidence type="ECO:0000256" key="4">
    <source>
        <dbReference type="SAM" id="MobiDB-lite"/>
    </source>
</evidence>
<dbReference type="PROSITE" id="PS50949">
    <property type="entry name" value="HTH_GNTR"/>
    <property type="match status" value="1"/>
</dbReference>
<feature type="domain" description="HTH gntR-type" evidence="5">
    <location>
        <begin position="24"/>
        <end position="92"/>
    </location>
</feature>
<name>A0A4P6JKU5_KTERU</name>
<organism evidence="6 7">
    <name type="scientific">Ktedonosporobacter rubrisoli</name>
    <dbReference type="NCBI Taxonomy" id="2509675"/>
    <lineage>
        <taxon>Bacteria</taxon>
        <taxon>Bacillati</taxon>
        <taxon>Chloroflexota</taxon>
        <taxon>Ktedonobacteria</taxon>
        <taxon>Ktedonobacterales</taxon>
        <taxon>Ktedonosporobacteraceae</taxon>
        <taxon>Ktedonosporobacter</taxon>
    </lineage>
</organism>
<feature type="region of interest" description="Disordered" evidence="4">
    <location>
        <begin position="1"/>
        <end position="24"/>
    </location>
</feature>
<dbReference type="AlphaFoldDB" id="A0A4P6JKU5"/>
<dbReference type="InterPro" id="IPR050679">
    <property type="entry name" value="Bact_HTH_transcr_reg"/>
</dbReference>
<gene>
    <name evidence="6" type="ORF">EPA93_07330</name>
</gene>
<dbReference type="SMART" id="SM00345">
    <property type="entry name" value="HTH_GNTR"/>
    <property type="match status" value="1"/>
</dbReference>
<dbReference type="Gene3D" id="3.40.1410.10">
    <property type="entry name" value="Chorismate lyase-like"/>
    <property type="match status" value="1"/>
</dbReference>
<protein>
    <submittedName>
        <fullName evidence="6">GntR family transcriptional regulator</fullName>
    </submittedName>
</protein>
<dbReference type="SUPFAM" id="SSF64288">
    <property type="entry name" value="Chorismate lyase-like"/>
    <property type="match status" value="1"/>
</dbReference>
<evidence type="ECO:0000313" key="7">
    <source>
        <dbReference type="Proteomes" id="UP000290365"/>
    </source>
</evidence>
<dbReference type="Gene3D" id="1.10.10.10">
    <property type="entry name" value="Winged helix-like DNA-binding domain superfamily/Winged helix DNA-binding domain"/>
    <property type="match status" value="1"/>
</dbReference>
<proteinExistence type="predicted"/>
<dbReference type="CDD" id="cd07377">
    <property type="entry name" value="WHTH_GntR"/>
    <property type="match status" value="1"/>
</dbReference>
<dbReference type="Pfam" id="PF07702">
    <property type="entry name" value="UTRA"/>
    <property type="match status" value="1"/>
</dbReference>
<dbReference type="KEGG" id="kbs:EPA93_07330"/>
<dbReference type="OrthoDB" id="146373at2"/>
<dbReference type="GO" id="GO:0003700">
    <property type="term" value="F:DNA-binding transcription factor activity"/>
    <property type="evidence" value="ECO:0007669"/>
    <property type="project" value="InterPro"/>
</dbReference>
<dbReference type="SMART" id="SM00866">
    <property type="entry name" value="UTRA"/>
    <property type="match status" value="1"/>
</dbReference>
<dbReference type="InterPro" id="IPR028978">
    <property type="entry name" value="Chorismate_lyase_/UTRA_dom_sf"/>
</dbReference>
<dbReference type="EMBL" id="CP035758">
    <property type="protein sequence ID" value="QBD75827.1"/>
    <property type="molecule type" value="Genomic_DNA"/>
</dbReference>
<keyword evidence="3" id="KW-0804">Transcription</keyword>
<dbReference type="GO" id="GO:0045892">
    <property type="term" value="P:negative regulation of DNA-templated transcription"/>
    <property type="evidence" value="ECO:0007669"/>
    <property type="project" value="TreeGrafter"/>
</dbReference>
<dbReference type="FunFam" id="1.10.10.10:FF:000079">
    <property type="entry name" value="GntR family transcriptional regulator"/>
    <property type="match status" value="1"/>
</dbReference>
<evidence type="ECO:0000256" key="1">
    <source>
        <dbReference type="ARBA" id="ARBA00023015"/>
    </source>
</evidence>
<dbReference type="InterPro" id="IPR000524">
    <property type="entry name" value="Tscrpt_reg_HTH_GntR"/>
</dbReference>
<sequence>MIGGEKRGMMINHRGPEPLSGEGEPLYTRLRDRLATDLAAGRWEPGSRLPSERALSEQYGCSRLTVRQALSELEEAGLLIRRRGSGTFVAQQLLIRKNFRGLSSFSDDMRQRGLVPGSVVLQQMLAFPNSEQRRLLGIAPHEGAVIVKRLRLANEIPMALETAILPAALCPGLEQHGDLDKTSLYEILEREYGLVPDHAQEVVEAMLAGPEEAQLLKVDVGAALLRIRRLTFDKNRRPFEHVESLYCGDKYSLGLTVRKLHKSQGLQPEIQI</sequence>
<evidence type="ECO:0000259" key="5">
    <source>
        <dbReference type="PROSITE" id="PS50949"/>
    </source>
</evidence>
<dbReference type="Proteomes" id="UP000290365">
    <property type="component" value="Chromosome"/>
</dbReference>
<dbReference type="SUPFAM" id="SSF46785">
    <property type="entry name" value="Winged helix' DNA-binding domain"/>
    <property type="match status" value="1"/>
</dbReference>
<evidence type="ECO:0000256" key="3">
    <source>
        <dbReference type="ARBA" id="ARBA00023163"/>
    </source>
</evidence>
<dbReference type="PANTHER" id="PTHR44846">
    <property type="entry name" value="MANNOSYL-D-GLYCERATE TRANSPORT/METABOLISM SYSTEM REPRESSOR MNGR-RELATED"/>
    <property type="match status" value="1"/>
</dbReference>
<evidence type="ECO:0000313" key="6">
    <source>
        <dbReference type="EMBL" id="QBD75827.1"/>
    </source>
</evidence>
<dbReference type="InterPro" id="IPR011663">
    <property type="entry name" value="UTRA"/>
</dbReference>
<dbReference type="PRINTS" id="PR00035">
    <property type="entry name" value="HTHGNTR"/>
</dbReference>
<keyword evidence="7" id="KW-1185">Reference proteome</keyword>
<dbReference type="PANTHER" id="PTHR44846:SF1">
    <property type="entry name" value="MANNOSYL-D-GLYCERATE TRANSPORT_METABOLISM SYSTEM REPRESSOR MNGR-RELATED"/>
    <property type="match status" value="1"/>
</dbReference>
<reference evidence="6 7" key="1">
    <citation type="submission" date="2019-01" db="EMBL/GenBank/DDBJ databases">
        <title>Ktedonosporobacter rubrisoli SCAWS-G2.</title>
        <authorList>
            <person name="Huang Y."/>
            <person name="Yan B."/>
        </authorList>
    </citation>
    <scope>NUCLEOTIDE SEQUENCE [LARGE SCALE GENOMIC DNA]</scope>
    <source>
        <strain evidence="6 7">SCAWS-G2</strain>
    </source>
</reference>
<dbReference type="InterPro" id="IPR036390">
    <property type="entry name" value="WH_DNA-bd_sf"/>
</dbReference>
<keyword evidence="2" id="KW-0238">DNA-binding</keyword>
<dbReference type="Pfam" id="PF00392">
    <property type="entry name" value="GntR"/>
    <property type="match status" value="1"/>
</dbReference>
<dbReference type="GO" id="GO:0003677">
    <property type="term" value="F:DNA binding"/>
    <property type="evidence" value="ECO:0007669"/>
    <property type="project" value="UniProtKB-KW"/>
</dbReference>
<dbReference type="InterPro" id="IPR036388">
    <property type="entry name" value="WH-like_DNA-bd_sf"/>
</dbReference>
<evidence type="ECO:0000256" key="2">
    <source>
        <dbReference type="ARBA" id="ARBA00023125"/>
    </source>
</evidence>
<keyword evidence="1" id="KW-0805">Transcription regulation</keyword>
<accession>A0A4P6JKU5</accession>